<dbReference type="HAMAP" id="MF_00131">
    <property type="entry name" value="Trp_synth_alpha"/>
    <property type="match status" value="1"/>
</dbReference>
<keyword evidence="5 9" id="KW-0822">Tryptophan biosynthesis</keyword>
<evidence type="ECO:0000256" key="6">
    <source>
        <dbReference type="ARBA" id="ARBA00023141"/>
    </source>
</evidence>
<feature type="active site" description="Proton acceptor" evidence="9">
    <location>
        <position position="45"/>
    </location>
</feature>
<comment type="pathway">
    <text evidence="2 9">Amino-acid biosynthesis; L-tryptophan biosynthesis; L-tryptophan from chorismate: step 5/5.</text>
</comment>
<dbReference type="UniPathway" id="UPA00035">
    <property type="reaction ID" value="UER00044"/>
</dbReference>
<protein>
    <recommendedName>
        <fullName evidence="9">Tryptophan synthase alpha chain</fullName>
        <ecNumber evidence="9">4.2.1.20</ecNumber>
    </recommendedName>
</protein>
<comment type="catalytic activity">
    <reaction evidence="8 9">
        <text>(1S,2R)-1-C-(indol-3-yl)glycerol 3-phosphate + L-serine = D-glyceraldehyde 3-phosphate + L-tryptophan + H2O</text>
        <dbReference type="Rhea" id="RHEA:10532"/>
        <dbReference type="ChEBI" id="CHEBI:15377"/>
        <dbReference type="ChEBI" id="CHEBI:33384"/>
        <dbReference type="ChEBI" id="CHEBI:57912"/>
        <dbReference type="ChEBI" id="CHEBI:58866"/>
        <dbReference type="ChEBI" id="CHEBI:59776"/>
        <dbReference type="EC" id="4.2.1.20"/>
    </reaction>
</comment>
<evidence type="ECO:0000256" key="3">
    <source>
        <dbReference type="ARBA" id="ARBA00011270"/>
    </source>
</evidence>
<dbReference type="FunFam" id="3.20.20.70:FF:000037">
    <property type="entry name" value="Tryptophan synthase alpha chain"/>
    <property type="match status" value="1"/>
</dbReference>
<dbReference type="InterPro" id="IPR011060">
    <property type="entry name" value="RibuloseP-bd_barrel"/>
</dbReference>
<dbReference type="InterPro" id="IPR013785">
    <property type="entry name" value="Aldolase_TIM"/>
</dbReference>
<dbReference type="Proteomes" id="UP000623215">
    <property type="component" value="Unassembled WGS sequence"/>
</dbReference>
<comment type="caution">
    <text evidence="11">The sequence shown here is derived from an EMBL/GenBank/DDBJ whole genome shotgun (WGS) entry which is preliminary data.</text>
</comment>
<dbReference type="PROSITE" id="PS00167">
    <property type="entry name" value="TRP_SYNTHASE_ALPHA"/>
    <property type="match status" value="1"/>
</dbReference>
<keyword evidence="7 9" id="KW-0456">Lyase</keyword>
<evidence type="ECO:0000256" key="8">
    <source>
        <dbReference type="ARBA" id="ARBA00049047"/>
    </source>
</evidence>
<reference evidence="11" key="1">
    <citation type="journal article" date="2020" name="ISME J.">
        <title>Gammaproteobacteria mediating utilization of methyl-, sulfur- and petroleum organic compounds in deep ocean hydrothermal plumes.</title>
        <authorList>
            <person name="Zhou Z."/>
            <person name="Liu Y."/>
            <person name="Pan J."/>
            <person name="Cron B.R."/>
            <person name="Toner B.M."/>
            <person name="Anantharaman K."/>
            <person name="Breier J.A."/>
            <person name="Dick G.J."/>
            <person name="Li M."/>
        </authorList>
    </citation>
    <scope>NUCLEOTIDE SEQUENCE</scope>
    <source>
        <strain evidence="11">SZUA-1534</strain>
    </source>
</reference>
<accession>A0A832ZY79</accession>
<evidence type="ECO:0000256" key="1">
    <source>
        <dbReference type="ARBA" id="ARBA00003365"/>
    </source>
</evidence>
<evidence type="ECO:0000256" key="4">
    <source>
        <dbReference type="ARBA" id="ARBA00022605"/>
    </source>
</evidence>
<feature type="active site" description="Proton acceptor" evidence="9">
    <location>
        <position position="34"/>
    </location>
</feature>
<evidence type="ECO:0000313" key="12">
    <source>
        <dbReference type="Proteomes" id="UP000623215"/>
    </source>
</evidence>
<organism evidence="11 12">
    <name type="scientific">Methanothermococcus okinawensis</name>
    <dbReference type="NCBI Taxonomy" id="155863"/>
    <lineage>
        <taxon>Archaea</taxon>
        <taxon>Methanobacteriati</taxon>
        <taxon>Methanobacteriota</taxon>
        <taxon>Methanomada group</taxon>
        <taxon>Methanococci</taxon>
        <taxon>Methanococcales</taxon>
        <taxon>Methanococcaceae</taxon>
        <taxon>Methanothermococcus</taxon>
    </lineage>
</organism>
<comment type="function">
    <text evidence="1 9">The alpha subunit is responsible for the aldol cleavage of indoleglycerol phosphate to indole and glyceraldehyde 3-phosphate.</text>
</comment>
<evidence type="ECO:0000256" key="10">
    <source>
        <dbReference type="RuleBase" id="RU003662"/>
    </source>
</evidence>
<dbReference type="NCBIfam" id="TIGR00262">
    <property type="entry name" value="trpA"/>
    <property type="match status" value="1"/>
</dbReference>
<dbReference type="Gene3D" id="3.20.20.70">
    <property type="entry name" value="Aldolase class I"/>
    <property type="match status" value="1"/>
</dbReference>
<dbReference type="EC" id="4.2.1.20" evidence="9"/>
<comment type="subunit">
    <text evidence="3 9">Tetramer of two alpha and two beta chains.</text>
</comment>
<dbReference type="EMBL" id="DQVW01000041">
    <property type="protein sequence ID" value="HIQ32322.1"/>
    <property type="molecule type" value="Genomic_DNA"/>
</dbReference>
<evidence type="ECO:0000256" key="9">
    <source>
        <dbReference type="HAMAP-Rule" id="MF_00131"/>
    </source>
</evidence>
<keyword evidence="4 9" id="KW-0028">Amino-acid biosynthesis</keyword>
<dbReference type="GO" id="GO:0005829">
    <property type="term" value="C:cytosol"/>
    <property type="evidence" value="ECO:0007669"/>
    <property type="project" value="TreeGrafter"/>
</dbReference>
<evidence type="ECO:0000313" key="11">
    <source>
        <dbReference type="EMBL" id="HIQ32322.1"/>
    </source>
</evidence>
<dbReference type="PANTHER" id="PTHR43406">
    <property type="entry name" value="TRYPTOPHAN SYNTHASE, ALPHA CHAIN"/>
    <property type="match status" value="1"/>
</dbReference>
<dbReference type="PANTHER" id="PTHR43406:SF1">
    <property type="entry name" value="TRYPTOPHAN SYNTHASE ALPHA CHAIN, CHLOROPLASTIC"/>
    <property type="match status" value="1"/>
</dbReference>
<dbReference type="Pfam" id="PF00290">
    <property type="entry name" value="Trp_syntA"/>
    <property type="match status" value="1"/>
</dbReference>
<proteinExistence type="inferred from homology"/>
<keyword evidence="6 9" id="KW-0057">Aromatic amino acid biosynthesis</keyword>
<dbReference type="InterPro" id="IPR018204">
    <property type="entry name" value="Trp_synthase_alpha_AS"/>
</dbReference>
<dbReference type="InterPro" id="IPR002028">
    <property type="entry name" value="Trp_synthase_suA"/>
</dbReference>
<name>A0A832ZY79_9EURY</name>
<dbReference type="CDD" id="cd04724">
    <property type="entry name" value="Tryptophan_synthase_alpha"/>
    <property type="match status" value="1"/>
</dbReference>
<dbReference type="AlphaFoldDB" id="A0A832ZY79"/>
<evidence type="ECO:0000256" key="2">
    <source>
        <dbReference type="ARBA" id="ARBA00004733"/>
    </source>
</evidence>
<dbReference type="GO" id="GO:0004834">
    <property type="term" value="F:tryptophan synthase activity"/>
    <property type="evidence" value="ECO:0007669"/>
    <property type="project" value="UniProtKB-UniRule"/>
</dbReference>
<evidence type="ECO:0000256" key="5">
    <source>
        <dbReference type="ARBA" id="ARBA00022822"/>
    </source>
</evidence>
<evidence type="ECO:0000256" key="7">
    <source>
        <dbReference type="ARBA" id="ARBA00023239"/>
    </source>
</evidence>
<comment type="similarity">
    <text evidence="9 10">Belongs to the TrpA family.</text>
</comment>
<gene>
    <name evidence="9" type="primary">trpA</name>
    <name evidence="11" type="ORF">EYH55_02450</name>
</gene>
<dbReference type="SUPFAM" id="SSF51366">
    <property type="entry name" value="Ribulose-phoshate binding barrel"/>
    <property type="match status" value="1"/>
</dbReference>
<sequence length="260" mass="29264">MDKKLVSFIVAGDPNIEATLRFMRALSKYSDIIELGIPFSDPMADGETIQKANVRALKGGMKVSKVFDIIREFRRYSSTPVVVMTYYNPVFNMGVENFVRRLKEVGGNGLIVVDLPVEEAGDYLSICRRYNIGTVFLAAPNTPEERLREIDRACSLFLYLVSLYGTTGVREDISNLAINFLKRAKKICKNPIYVGFGISRKEHARRFIEAGADGVVVGSAYVKIIERYGDSEETVRKLEEKCKELKEGVLEGSKNTLLRR</sequence>